<feature type="domain" description="Fibronectin type-III" evidence="1">
    <location>
        <begin position="178"/>
        <end position="281"/>
    </location>
</feature>
<reference evidence="2" key="1">
    <citation type="journal article" date="2021" name="Proc. Natl. Acad. Sci. U.S.A.">
        <title>A Catalog of Tens of Thousands of Viruses from Human Metagenomes Reveals Hidden Associations with Chronic Diseases.</title>
        <authorList>
            <person name="Tisza M.J."/>
            <person name="Buck C.B."/>
        </authorList>
    </citation>
    <scope>NUCLEOTIDE SEQUENCE</scope>
    <source>
        <strain evidence="2">CtsUY14</strain>
    </source>
</reference>
<protein>
    <recommendedName>
        <fullName evidence="1">Fibronectin type-III domain-containing protein</fullName>
    </recommendedName>
</protein>
<evidence type="ECO:0000259" key="1">
    <source>
        <dbReference type="PROSITE" id="PS50853"/>
    </source>
</evidence>
<dbReference type="PROSITE" id="PS50853">
    <property type="entry name" value="FN3"/>
    <property type="match status" value="1"/>
</dbReference>
<name>A0A8S5P7B8_9CAUD</name>
<dbReference type="InterPro" id="IPR003961">
    <property type="entry name" value="FN3_dom"/>
</dbReference>
<proteinExistence type="predicted"/>
<organism evidence="2">
    <name type="scientific">Siphoviridae sp. ctsUY14</name>
    <dbReference type="NCBI Taxonomy" id="2825693"/>
    <lineage>
        <taxon>Viruses</taxon>
        <taxon>Duplodnaviria</taxon>
        <taxon>Heunggongvirae</taxon>
        <taxon>Uroviricota</taxon>
        <taxon>Caudoviricetes</taxon>
    </lineage>
</organism>
<accession>A0A8S5P7B8</accession>
<evidence type="ECO:0000313" key="2">
    <source>
        <dbReference type="EMBL" id="DAE02493.1"/>
    </source>
</evidence>
<dbReference type="EMBL" id="BK015346">
    <property type="protein sequence ID" value="DAE02493.1"/>
    <property type="molecule type" value="Genomic_DNA"/>
</dbReference>
<sequence>MIYQPRNVQPSGSSIDGSVNNTFTMEVQTNSYISAYQLLIVDFNNNNVYTGTKTTLTQNLYNGDILSIPVNASSVKLSNGANYKWRVRLYQPNSDMLITYGLVQKSAPPGIVYLQPNINIKEGMTLTINSQSKTIVSYDVSTGLTEVNSAFSFTPSVGVQYQVYSDFIETIPDYIVYARENPTVSISNVPTSLTLKYHTFQGVYIQSDNVPIVYHQFDLYIRNDDGTNTLVNSSGKVYSANLSYTYDGFRTGNTYLIKLTVENDMGIVAETDLYTFSVSYDIVEYLQQPRAVFDSKQNAIDIAWVTPVEHSATSSSGGFTYLYNTPYSGVNSLYTDGYTVDWQTPDGLCVLPNDFNITLQFSPDSGFFYDENGVYKERVILVDTEVDGDGNSGRFQIIIDKNKIIFTQQPDISLETSFYTDKIQTFVLTGTGITQINSDYIWDDTATWNDDYIWTEGGTSIERVCNHWWKVQITNTSIKVEEIFPTQ</sequence>